<organism evidence="10 11">
    <name type="scientific">Hibiscus sabdariffa</name>
    <name type="common">roselle</name>
    <dbReference type="NCBI Taxonomy" id="183260"/>
    <lineage>
        <taxon>Eukaryota</taxon>
        <taxon>Viridiplantae</taxon>
        <taxon>Streptophyta</taxon>
        <taxon>Embryophyta</taxon>
        <taxon>Tracheophyta</taxon>
        <taxon>Spermatophyta</taxon>
        <taxon>Magnoliopsida</taxon>
        <taxon>eudicotyledons</taxon>
        <taxon>Gunneridae</taxon>
        <taxon>Pentapetalae</taxon>
        <taxon>rosids</taxon>
        <taxon>malvids</taxon>
        <taxon>Malvales</taxon>
        <taxon>Malvaceae</taxon>
        <taxon>Malvoideae</taxon>
        <taxon>Hibiscus</taxon>
    </lineage>
</organism>
<feature type="region of interest" description="Disordered" evidence="7">
    <location>
        <begin position="67"/>
        <end position="86"/>
    </location>
</feature>
<keyword evidence="3 8" id="KW-0812">Transmembrane</keyword>
<keyword evidence="2" id="KW-0433">Leucine-rich repeat</keyword>
<dbReference type="InterPro" id="IPR001611">
    <property type="entry name" value="Leu-rich_rpt"/>
</dbReference>
<comment type="subcellular location">
    <subcellularLocation>
        <location evidence="1">Membrane</location>
    </subcellularLocation>
</comment>
<accession>A0ABR2PV82</accession>
<evidence type="ECO:0000313" key="10">
    <source>
        <dbReference type="EMBL" id="KAK8992309.1"/>
    </source>
</evidence>
<feature type="domain" description="Protein kinase" evidence="9">
    <location>
        <begin position="605"/>
        <end position="883"/>
    </location>
</feature>
<dbReference type="InterPro" id="IPR013210">
    <property type="entry name" value="LRR_N_plant-typ"/>
</dbReference>
<feature type="region of interest" description="Disordered" evidence="7">
    <location>
        <begin position="455"/>
        <end position="485"/>
    </location>
</feature>
<evidence type="ECO:0000256" key="6">
    <source>
        <dbReference type="ARBA" id="ARBA00023136"/>
    </source>
</evidence>
<dbReference type="Gene3D" id="3.80.10.10">
    <property type="entry name" value="Ribonuclease Inhibitor"/>
    <property type="match status" value="1"/>
</dbReference>
<evidence type="ECO:0000256" key="5">
    <source>
        <dbReference type="ARBA" id="ARBA00022989"/>
    </source>
</evidence>
<feature type="transmembrane region" description="Helical" evidence="8">
    <location>
        <begin position="426"/>
        <end position="447"/>
    </location>
</feature>
<dbReference type="Pfam" id="PF08263">
    <property type="entry name" value="LRRNT_2"/>
    <property type="match status" value="1"/>
</dbReference>
<keyword evidence="6 8" id="KW-0472">Membrane</keyword>
<dbReference type="InterPro" id="IPR032675">
    <property type="entry name" value="LRR_dom_sf"/>
</dbReference>
<feature type="compositionally biased region" description="Polar residues" evidence="7">
    <location>
        <begin position="474"/>
        <end position="483"/>
    </location>
</feature>
<feature type="transmembrane region" description="Helical" evidence="8">
    <location>
        <begin position="156"/>
        <end position="176"/>
    </location>
</feature>
<evidence type="ECO:0000256" key="2">
    <source>
        <dbReference type="ARBA" id="ARBA00022614"/>
    </source>
</evidence>
<evidence type="ECO:0000313" key="11">
    <source>
        <dbReference type="Proteomes" id="UP001396334"/>
    </source>
</evidence>
<sequence length="883" mass="96470">MVKEESCFFSWPPVGAPLIVQREEEEWRHFDNSVNAVSFGFVATAILISMFLVMAIFERFLRPNSSSSSAGPNHGDLESQLGFNGKLSHPSPKMTVYTSGVSVLMPGDEIPTFIAHPAPVPCPPECPSLPQHQLNPLTNPASNSAVTINASMQMGFLSWGAVSVGLLLALTLPFSAGTTDPRDVSAINSLYASLGSPPLLGWIPVGGDPCAEGWQGVSCVFSNITEMDLSHNQIGGNIPSSIPLTIRNLFLSGNQFNGSIPATLSTLTQLTELFLDDNHLSDEIPDSFQELKSLVDLDFSGNNLTGQLPSSFGNLSSLTTLHLQNNKISGVLDVLQDLPLSDLNVENNILSGPIPPKLLNIPNFRNDGNPFNTTILPSPPAALPPFIAGAPYPLEGPRRRPAGGPSSSLEFPQRATEREFWTNKRVIMIAAGGLIALVLGVFLLLVWRCVKGKKNSNKHGADAFRSPSKKLNRTQKSSSQPTYRTEKVDKVAVMKPADESGLESGYTGMSPKLQDEQLLDATTRPASSRTKKKHEINKECVDVKSMSIRPPLPPPLCPTVEEGSVSLIMPAEKNEPGHFSTGRDSTSLNVNAFSIASLQQYTNSFSEENFIGEGMLGCVYRAELPDGKLLAIKKLDTRASRWKSDAEFLELVSTISKLRHPNIVELVGYCNEYGQRLLVYQYCKNGTLSDALHVDDGMHKKLSWNARVRIALGVARAIQYLHEVCQPPIMHKNIKSVNILLEDKLAVRVSECGLAPLLSSGSTSEFSGSLFVSYGYAAPEIEFGTYTCQSDIYSLGVIMLELLTGRESFDRTRPLGEQFLVRWAIPQLHDIDALARMVDITLNGAYPMKSLSRFADIISRCVQWEPGFRPPISEIVQDLLHML</sequence>
<dbReference type="PROSITE" id="PS50011">
    <property type="entry name" value="PROTEIN_KINASE_DOM"/>
    <property type="match status" value="1"/>
</dbReference>
<evidence type="ECO:0000256" key="3">
    <source>
        <dbReference type="ARBA" id="ARBA00022692"/>
    </source>
</evidence>
<gene>
    <name evidence="10" type="ORF">V6N11_048395</name>
</gene>
<dbReference type="InterPro" id="IPR011009">
    <property type="entry name" value="Kinase-like_dom_sf"/>
</dbReference>
<dbReference type="SMART" id="SM00369">
    <property type="entry name" value="LRR_TYP"/>
    <property type="match status" value="3"/>
</dbReference>
<reference evidence="10 11" key="1">
    <citation type="journal article" date="2024" name="G3 (Bethesda)">
        <title>Genome assembly of Hibiscus sabdariffa L. provides insights into metabolisms of medicinal natural products.</title>
        <authorList>
            <person name="Kim T."/>
        </authorList>
    </citation>
    <scope>NUCLEOTIDE SEQUENCE [LARGE SCALE GENOMIC DNA]</scope>
    <source>
        <strain evidence="10">TK-2024</strain>
        <tissue evidence="10">Old leaves</tissue>
    </source>
</reference>
<keyword evidence="11" id="KW-1185">Reference proteome</keyword>
<dbReference type="InterPro" id="IPR000719">
    <property type="entry name" value="Prot_kinase_dom"/>
</dbReference>
<evidence type="ECO:0000256" key="4">
    <source>
        <dbReference type="ARBA" id="ARBA00022737"/>
    </source>
</evidence>
<dbReference type="PANTHER" id="PTHR48007">
    <property type="entry name" value="LEUCINE-RICH REPEAT RECEPTOR-LIKE PROTEIN KINASE PXC1"/>
    <property type="match status" value="1"/>
</dbReference>
<dbReference type="PROSITE" id="PS51450">
    <property type="entry name" value="LRR"/>
    <property type="match status" value="1"/>
</dbReference>
<keyword evidence="5 8" id="KW-1133">Transmembrane helix</keyword>
<dbReference type="Gene3D" id="3.30.200.20">
    <property type="entry name" value="Phosphorylase Kinase, domain 1"/>
    <property type="match status" value="1"/>
</dbReference>
<evidence type="ECO:0000259" key="9">
    <source>
        <dbReference type="PROSITE" id="PS50011"/>
    </source>
</evidence>
<evidence type="ECO:0000256" key="8">
    <source>
        <dbReference type="SAM" id="Phobius"/>
    </source>
</evidence>
<feature type="transmembrane region" description="Helical" evidence="8">
    <location>
        <begin position="36"/>
        <end position="57"/>
    </location>
</feature>
<dbReference type="InterPro" id="IPR046959">
    <property type="entry name" value="PRK1-6/SRF4-like"/>
</dbReference>
<evidence type="ECO:0000256" key="7">
    <source>
        <dbReference type="SAM" id="MobiDB-lite"/>
    </source>
</evidence>
<dbReference type="InterPro" id="IPR003591">
    <property type="entry name" value="Leu-rich_rpt_typical-subtyp"/>
</dbReference>
<proteinExistence type="predicted"/>
<dbReference type="Gene3D" id="1.10.510.10">
    <property type="entry name" value="Transferase(Phosphotransferase) domain 1"/>
    <property type="match status" value="1"/>
</dbReference>
<evidence type="ECO:0000256" key="1">
    <source>
        <dbReference type="ARBA" id="ARBA00004370"/>
    </source>
</evidence>
<comment type="caution">
    <text evidence="10">The sequence shown here is derived from an EMBL/GenBank/DDBJ whole genome shotgun (WGS) entry which is preliminary data.</text>
</comment>
<dbReference type="EMBL" id="JBBPBN010000050">
    <property type="protein sequence ID" value="KAK8992309.1"/>
    <property type="molecule type" value="Genomic_DNA"/>
</dbReference>
<dbReference type="Pfam" id="PF00069">
    <property type="entry name" value="Pkinase"/>
    <property type="match status" value="1"/>
</dbReference>
<name>A0ABR2PV82_9ROSI</name>
<dbReference type="Proteomes" id="UP001396334">
    <property type="component" value="Unassembled WGS sequence"/>
</dbReference>
<dbReference type="SUPFAM" id="SSF52058">
    <property type="entry name" value="L domain-like"/>
    <property type="match status" value="1"/>
</dbReference>
<keyword evidence="4" id="KW-0677">Repeat</keyword>
<protein>
    <recommendedName>
        <fullName evidence="9">Protein kinase domain-containing protein</fullName>
    </recommendedName>
</protein>
<dbReference type="SUPFAM" id="SSF56112">
    <property type="entry name" value="Protein kinase-like (PK-like)"/>
    <property type="match status" value="1"/>
</dbReference>
<dbReference type="PANTHER" id="PTHR48007:SF22">
    <property type="entry name" value="PROTEIN STRUBBELIG-RECEPTOR FAMILY 3-LIKE ISOFORM X1"/>
    <property type="match status" value="1"/>
</dbReference>
<dbReference type="Pfam" id="PF00560">
    <property type="entry name" value="LRR_1"/>
    <property type="match status" value="4"/>
</dbReference>